<evidence type="ECO:0000256" key="1">
    <source>
        <dbReference type="SAM" id="MobiDB-lite"/>
    </source>
</evidence>
<dbReference type="Proteomes" id="UP001201163">
    <property type="component" value="Unassembled WGS sequence"/>
</dbReference>
<dbReference type="EMBL" id="JAKELL010000145">
    <property type="protein sequence ID" value="KAH8980113.1"/>
    <property type="molecule type" value="Genomic_DNA"/>
</dbReference>
<sequence>MAVGDEVFFDPVTFRKHFKNIGRAYREQATTLIEICRLYVDTHSQTYTENDKLQNVLQLADAALSAAGRAGKSTTAEATGAFERVQEEIKQFGPPPPQKGTLGSHRKKLLDPSTALESASKKDEKSTSTISKVKSAFKAPIPSGNTKKVNFVILESPHKERDNQLIIHQEIDNSTTAAEIIWRFSRYPERSDDKTTLGITPKAASKQNPHFYLHLSKDPASFDGKFHKDPLKDFAHGLHHGDKIYVLLDKSCRLFLDAHVPRIFGNLWKPHKTVIMKDIGGILDSEDIVLRNIGTEQDYWHRPSQRRGQSGYSGSDSEIVEKPVGDGRALVDAALRSQKVDLMIRDQSRPEPPADSGWKPLPPEDPTTPRQSAPPLPQPEYSASDPSIGGSTLFTASTESFGTAVNMSDTSLPRAATPVGKRTDSGIGLHLELPTADDSSTHPQSAPLADLKIPSPLPGPDRELQSAPPVQKKKSWFQRIIFDYDP</sequence>
<keyword evidence="3" id="KW-1185">Reference proteome</keyword>
<feature type="region of interest" description="Disordered" evidence="1">
    <location>
        <begin position="89"/>
        <end position="130"/>
    </location>
</feature>
<feature type="compositionally biased region" description="Low complexity" evidence="1">
    <location>
        <begin position="306"/>
        <end position="317"/>
    </location>
</feature>
<evidence type="ECO:0000313" key="3">
    <source>
        <dbReference type="Proteomes" id="UP001201163"/>
    </source>
</evidence>
<comment type="caution">
    <text evidence="2">The sequence shown here is derived from an EMBL/GenBank/DDBJ whole genome shotgun (WGS) entry which is preliminary data.</text>
</comment>
<feature type="region of interest" description="Disordered" evidence="1">
    <location>
        <begin position="300"/>
        <end position="324"/>
    </location>
</feature>
<organism evidence="2 3">
    <name type="scientific">Lactarius akahatsu</name>
    <dbReference type="NCBI Taxonomy" id="416441"/>
    <lineage>
        <taxon>Eukaryota</taxon>
        <taxon>Fungi</taxon>
        <taxon>Dikarya</taxon>
        <taxon>Basidiomycota</taxon>
        <taxon>Agaricomycotina</taxon>
        <taxon>Agaricomycetes</taxon>
        <taxon>Russulales</taxon>
        <taxon>Russulaceae</taxon>
        <taxon>Lactarius</taxon>
    </lineage>
</organism>
<evidence type="ECO:0000313" key="2">
    <source>
        <dbReference type="EMBL" id="KAH8980113.1"/>
    </source>
</evidence>
<reference evidence="2" key="1">
    <citation type="submission" date="2022-01" db="EMBL/GenBank/DDBJ databases">
        <title>Comparative genomics reveals a dynamic genome evolution in the ectomycorrhizal milk-cap (Lactarius) mushrooms.</title>
        <authorList>
            <consortium name="DOE Joint Genome Institute"/>
            <person name="Lebreton A."/>
            <person name="Tang N."/>
            <person name="Kuo A."/>
            <person name="LaButti K."/>
            <person name="Drula E."/>
            <person name="Barry K."/>
            <person name="Clum A."/>
            <person name="Lipzen A."/>
            <person name="Mousain D."/>
            <person name="Ng V."/>
            <person name="Wang R."/>
            <person name="Wang X."/>
            <person name="Dai Y."/>
            <person name="Henrissat B."/>
            <person name="Grigoriev I.V."/>
            <person name="Guerin-Laguette A."/>
            <person name="Yu F."/>
            <person name="Martin F.M."/>
        </authorList>
    </citation>
    <scope>NUCLEOTIDE SEQUENCE</scope>
    <source>
        <strain evidence="2">QP</strain>
    </source>
</reference>
<protein>
    <submittedName>
        <fullName evidence="2">Uncharacterized protein</fullName>
    </submittedName>
</protein>
<feature type="compositionally biased region" description="Pro residues" evidence="1">
    <location>
        <begin position="360"/>
        <end position="378"/>
    </location>
</feature>
<name>A0AAD4LA25_9AGAM</name>
<accession>A0AAD4LA25</accession>
<feature type="region of interest" description="Disordered" evidence="1">
    <location>
        <begin position="409"/>
        <end position="472"/>
    </location>
</feature>
<feature type="region of interest" description="Disordered" evidence="1">
    <location>
        <begin position="341"/>
        <end position="394"/>
    </location>
</feature>
<dbReference type="AlphaFoldDB" id="A0AAD4LA25"/>
<proteinExistence type="predicted"/>
<gene>
    <name evidence="2" type="ORF">EDB92DRAFT_1901629</name>
</gene>